<protein>
    <recommendedName>
        <fullName evidence="6">TPR domain-containing protein</fullName>
    </recommendedName>
</protein>
<keyword evidence="1" id="KW-0802">TPR repeat</keyword>
<dbReference type="Proteomes" id="UP000070501">
    <property type="component" value="Unassembled WGS sequence"/>
</dbReference>
<dbReference type="SMART" id="SM00028">
    <property type="entry name" value="TPR"/>
    <property type="match status" value="2"/>
</dbReference>
<gene>
    <name evidence="4" type="ORF">Micbo1qcDRAFT_205055</name>
</gene>
<keyword evidence="3" id="KW-0472">Membrane</keyword>
<dbReference type="GO" id="GO:0006515">
    <property type="term" value="P:protein quality control for misfolded or incompletely synthesized proteins"/>
    <property type="evidence" value="ECO:0007669"/>
    <property type="project" value="TreeGrafter"/>
</dbReference>
<dbReference type="InterPro" id="IPR019734">
    <property type="entry name" value="TPR_rpt"/>
</dbReference>
<evidence type="ECO:0000313" key="5">
    <source>
        <dbReference type="Proteomes" id="UP000070501"/>
    </source>
</evidence>
<evidence type="ECO:0008006" key="6">
    <source>
        <dbReference type="Google" id="ProtNLM"/>
    </source>
</evidence>
<feature type="transmembrane region" description="Helical" evidence="3">
    <location>
        <begin position="61"/>
        <end position="83"/>
    </location>
</feature>
<feature type="compositionally biased region" description="Low complexity" evidence="2">
    <location>
        <begin position="379"/>
        <end position="389"/>
    </location>
</feature>
<dbReference type="PROSITE" id="PS50005">
    <property type="entry name" value="TPR"/>
    <property type="match status" value="1"/>
</dbReference>
<feature type="repeat" description="TPR" evidence="1">
    <location>
        <begin position="425"/>
        <end position="458"/>
    </location>
</feature>
<keyword evidence="3" id="KW-0812">Transmembrane</keyword>
<evidence type="ECO:0000256" key="1">
    <source>
        <dbReference type="PROSITE-ProRule" id="PRU00339"/>
    </source>
</evidence>
<dbReference type="OrthoDB" id="10050400at2759"/>
<feature type="region of interest" description="Disordered" evidence="2">
    <location>
        <begin position="366"/>
        <end position="389"/>
    </location>
</feature>
<organism evidence="4 5">
    <name type="scientific">Microdochium bolleyi</name>
    <dbReference type="NCBI Taxonomy" id="196109"/>
    <lineage>
        <taxon>Eukaryota</taxon>
        <taxon>Fungi</taxon>
        <taxon>Dikarya</taxon>
        <taxon>Ascomycota</taxon>
        <taxon>Pezizomycotina</taxon>
        <taxon>Sordariomycetes</taxon>
        <taxon>Xylariomycetidae</taxon>
        <taxon>Xylariales</taxon>
        <taxon>Microdochiaceae</taxon>
        <taxon>Microdochium</taxon>
    </lineage>
</organism>
<dbReference type="EMBL" id="KQ964251">
    <property type="protein sequence ID" value="KXJ91030.1"/>
    <property type="molecule type" value="Genomic_DNA"/>
</dbReference>
<dbReference type="PANTHER" id="PTHR28142:SF1">
    <property type="entry name" value="MITOCHONDRIAL INNER MEMBRANE I-AAA PROTEASE SUPERCOMPLEX SUBUNIT MGR3-RELATED"/>
    <property type="match status" value="1"/>
</dbReference>
<proteinExistence type="predicted"/>
<dbReference type="STRING" id="196109.A0A136J1A8"/>
<dbReference type="CDD" id="cd24145">
    <property type="entry name" value="Mgr3-like"/>
    <property type="match status" value="1"/>
</dbReference>
<accession>A0A136J1A8</accession>
<evidence type="ECO:0000256" key="2">
    <source>
        <dbReference type="SAM" id="MobiDB-lite"/>
    </source>
</evidence>
<evidence type="ECO:0000313" key="4">
    <source>
        <dbReference type="EMBL" id="KXJ91030.1"/>
    </source>
</evidence>
<keyword evidence="5" id="KW-1185">Reference proteome</keyword>
<dbReference type="PANTHER" id="PTHR28142">
    <property type="entry name" value="MITOCHONDRIAL INNER MEMBRANE I-AAA PROTEASE SUPERCOMPLEX SUBUNIT MGR3-RELATED"/>
    <property type="match status" value="1"/>
</dbReference>
<keyword evidence="3" id="KW-1133">Transmembrane helix</keyword>
<evidence type="ECO:0000256" key="3">
    <source>
        <dbReference type="SAM" id="Phobius"/>
    </source>
</evidence>
<dbReference type="InParanoid" id="A0A136J1A8"/>
<name>A0A136J1A8_9PEZI</name>
<reference evidence="5" key="1">
    <citation type="submission" date="2016-02" db="EMBL/GenBank/DDBJ databases">
        <title>Draft genome sequence of Microdochium bolleyi, a fungal endophyte of beachgrass.</title>
        <authorList>
            <consortium name="DOE Joint Genome Institute"/>
            <person name="David A.S."/>
            <person name="May G."/>
            <person name="Haridas S."/>
            <person name="Lim J."/>
            <person name="Wang M."/>
            <person name="Labutti K."/>
            <person name="Lipzen A."/>
            <person name="Barry K."/>
            <person name="Grigoriev I.V."/>
        </authorList>
    </citation>
    <scope>NUCLEOTIDE SEQUENCE [LARGE SCALE GENOMIC DNA]</scope>
    <source>
        <strain evidence="5">J235TASD1</strain>
    </source>
</reference>
<dbReference type="GO" id="GO:0031942">
    <property type="term" value="C:i-AAA complex"/>
    <property type="evidence" value="ECO:0007669"/>
    <property type="project" value="TreeGrafter"/>
</dbReference>
<feature type="region of interest" description="Disordered" evidence="2">
    <location>
        <begin position="1"/>
        <end position="24"/>
    </location>
</feature>
<dbReference type="InterPro" id="IPR040201">
    <property type="entry name" value="Mrg3-like"/>
</dbReference>
<dbReference type="InterPro" id="IPR011990">
    <property type="entry name" value="TPR-like_helical_dom_sf"/>
</dbReference>
<dbReference type="SUPFAM" id="SSF48452">
    <property type="entry name" value="TPR-like"/>
    <property type="match status" value="1"/>
</dbReference>
<sequence length="488" mass="54518">MRLQSDNAGSKRPTPPPQQQKPLSTDEIFHILRKGLDFRPLMKAFTGSGFRKLYRQSPEELVLALGLLGFISIGIAMLVYQYVTYFQSAQFTVFPEDVAQSLRRALYYTNYSPDPPLAMKWYNKAIDQCKAHGIDPLHDETMGIRIQIAAWLEGIKSYKGAIQVLEELYKQCGKWVDNMEQMVRDGKIDKAGKLTVPLEEVEVSPRVKQALEMAKEKEKAKADGKDTDVPTALLERELDYENFWRKRNRVLAMMVKISTKLGDLYADPHVLESDLAGERVIWSVETTLKELHRRQTEGVKEGEGPWFSEEELGAELERLGQHYESKSQHYLAAPAFLQAITLSPKDSCHTAVMMNNLAISLAQQPIRPPIDTTPGGSLPPQQQRAQPPTRQSLLASARQWALQAKATSEKVQGEARTEECDAACAVALCNLGTIASMGGDTDEARRWFQESLELSRKLRFPVGIEEAQAGLDMLTAGGSKKPAKSAVA</sequence>
<dbReference type="Gene3D" id="1.25.40.10">
    <property type="entry name" value="Tetratricopeptide repeat domain"/>
    <property type="match status" value="1"/>
</dbReference>
<dbReference type="GO" id="GO:0051787">
    <property type="term" value="F:misfolded protein binding"/>
    <property type="evidence" value="ECO:0007669"/>
    <property type="project" value="TreeGrafter"/>
</dbReference>
<dbReference type="Pfam" id="PF13181">
    <property type="entry name" value="TPR_8"/>
    <property type="match status" value="1"/>
</dbReference>
<dbReference type="AlphaFoldDB" id="A0A136J1A8"/>